<protein>
    <recommendedName>
        <fullName evidence="11">FYVE-type domain-containing protein</fullName>
    </recommendedName>
</protein>
<dbReference type="EMBL" id="JBICBT010000605">
    <property type="protein sequence ID" value="KAL3107849.1"/>
    <property type="molecule type" value="Genomic_DNA"/>
</dbReference>
<dbReference type="SUPFAM" id="SSF57903">
    <property type="entry name" value="FYVE/PHD zinc finger"/>
    <property type="match status" value="1"/>
</dbReference>
<dbReference type="GO" id="GO:0008270">
    <property type="term" value="F:zinc ion binding"/>
    <property type="evidence" value="ECO:0007669"/>
    <property type="project" value="UniProtKB-KW"/>
</dbReference>
<dbReference type="InterPro" id="IPR013083">
    <property type="entry name" value="Znf_RING/FYVE/PHD"/>
</dbReference>
<dbReference type="AlphaFoldDB" id="A0ABD2KY47"/>
<dbReference type="Proteomes" id="UP001620626">
    <property type="component" value="Unassembled WGS sequence"/>
</dbReference>
<dbReference type="SMART" id="SM00593">
    <property type="entry name" value="RUN"/>
    <property type="match status" value="1"/>
</dbReference>
<dbReference type="PANTHER" id="PTHR45956">
    <property type="entry name" value="RUN AND FYVE DOMAIN-CONTAINING PROTEIN 2-LIKE PROTEIN"/>
    <property type="match status" value="1"/>
</dbReference>
<feature type="domain" description="RUN" evidence="8">
    <location>
        <begin position="64"/>
        <end position="199"/>
    </location>
</feature>
<dbReference type="SUPFAM" id="SSF140741">
    <property type="entry name" value="RUN domain-like"/>
    <property type="match status" value="1"/>
</dbReference>
<evidence type="ECO:0000256" key="5">
    <source>
        <dbReference type="PROSITE-ProRule" id="PRU00091"/>
    </source>
</evidence>
<keyword evidence="10" id="KW-1185">Reference proteome</keyword>
<organism evidence="9 10">
    <name type="scientific">Heterodera trifolii</name>
    <dbReference type="NCBI Taxonomy" id="157864"/>
    <lineage>
        <taxon>Eukaryota</taxon>
        <taxon>Metazoa</taxon>
        <taxon>Ecdysozoa</taxon>
        <taxon>Nematoda</taxon>
        <taxon>Chromadorea</taxon>
        <taxon>Rhabditida</taxon>
        <taxon>Tylenchina</taxon>
        <taxon>Tylenchomorpha</taxon>
        <taxon>Tylenchoidea</taxon>
        <taxon>Heteroderidae</taxon>
        <taxon>Heteroderinae</taxon>
        <taxon>Heterodera</taxon>
    </lineage>
</organism>
<evidence type="ECO:0000256" key="6">
    <source>
        <dbReference type="SAM" id="Coils"/>
    </source>
</evidence>
<keyword evidence="2 5" id="KW-0863">Zinc-finger</keyword>
<dbReference type="InterPro" id="IPR000306">
    <property type="entry name" value="Znf_FYVE"/>
</dbReference>
<reference evidence="9 10" key="1">
    <citation type="submission" date="2024-10" db="EMBL/GenBank/DDBJ databases">
        <authorList>
            <person name="Kim D."/>
        </authorList>
    </citation>
    <scope>NUCLEOTIDE SEQUENCE [LARGE SCALE GENOMIC DNA]</scope>
    <source>
        <strain evidence="9">BH-2024</strain>
    </source>
</reference>
<keyword evidence="1" id="KW-0479">Metal-binding</keyword>
<evidence type="ECO:0000259" key="7">
    <source>
        <dbReference type="PROSITE" id="PS50178"/>
    </source>
</evidence>
<evidence type="ECO:0000259" key="8">
    <source>
        <dbReference type="PROSITE" id="PS50826"/>
    </source>
</evidence>
<dbReference type="SMART" id="SM00064">
    <property type="entry name" value="FYVE"/>
    <property type="match status" value="1"/>
</dbReference>
<proteinExistence type="predicted"/>
<dbReference type="Gene3D" id="1.20.58.900">
    <property type="match status" value="1"/>
</dbReference>
<evidence type="ECO:0000256" key="4">
    <source>
        <dbReference type="ARBA" id="ARBA00023054"/>
    </source>
</evidence>
<comment type="caution">
    <text evidence="9">The sequence shown here is derived from an EMBL/GenBank/DDBJ whole genome shotgun (WGS) entry which is preliminary data.</text>
</comment>
<keyword evidence="3" id="KW-0862">Zinc</keyword>
<dbReference type="InterPro" id="IPR011011">
    <property type="entry name" value="Znf_FYVE_PHD"/>
</dbReference>
<evidence type="ECO:0000313" key="10">
    <source>
        <dbReference type="Proteomes" id="UP001620626"/>
    </source>
</evidence>
<sequence>MDVMSFVPPLSWPSTSVDGNNTFSKRALRICHENERNNLLAIFHLVLNSLLDDSIRSNRMLLEGVETREISDFFVMFEKVIWHGFRTSSSLLARKRPEAQLWKLIGQTSEGKGEMGNLYESVNEMSNLSSPLAKMRAFWRLALVQKRLSDYFNAICEFNGKNPFYEHWAFMRCDSCCAFLAGSLLALNAFDFDLSIENDHLEEQINSFELAPYLRLPTLPGHVPNSAKELIANGSAVAGDASVSGDELALVLSQKQYLEERNRQLCANNGQLKMKLEQLEAQNGDRNMSNGPLEGEGQPLTFTDRLRDLERERDILRARLAEKDDSVRTSHEQLADMKKFTEDLYEKLKTAESRVKRLKSDICQLNELHEKEVKALNASLCALQQNEGEAMEEKAHEKRLREELVDKTKQYMEVMSAVKRKQQEVSEEREQNATLRRRVTEQEARAETMAKTEKELLSLKEEHRRSKQQLLDCQMALQEFSEALSESKLRMVELKEEIMPLSEAAWVEDSRVVQCRMCDVQFGVWHRKHHCRNCGQIFCNECSSGRVKMPSSAQPVRVCLNCFHLLRNRQLSVTSIVRSAGDGTSPSVSSLVGLR</sequence>
<name>A0ABD2KY47_9BILA</name>
<feature type="coiled-coil region" evidence="6">
    <location>
        <begin position="306"/>
        <end position="497"/>
    </location>
</feature>
<dbReference type="PROSITE" id="PS50178">
    <property type="entry name" value="ZF_FYVE"/>
    <property type="match status" value="1"/>
</dbReference>
<feature type="domain" description="FYVE-type" evidence="7">
    <location>
        <begin position="509"/>
        <end position="567"/>
    </location>
</feature>
<evidence type="ECO:0000256" key="2">
    <source>
        <dbReference type="ARBA" id="ARBA00022771"/>
    </source>
</evidence>
<dbReference type="PROSITE" id="PS50826">
    <property type="entry name" value="RUN"/>
    <property type="match status" value="1"/>
</dbReference>
<dbReference type="Gene3D" id="3.30.40.10">
    <property type="entry name" value="Zinc/RING finger domain, C3HC4 (zinc finger)"/>
    <property type="match status" value="1"/>
</dbReference>
<evidence type="ECO:0000313" key="9">
    <source>
        <dbReference type="EMBL" id="KAL3107849.1"/>
    </source>
</evidence>
<evidence type="ECO:0000256" key="1">
    <source>
        <dbReference type="ARBA" id="ARBA00022723"/>
    </source>
</evidence>
<dbReference type="Pfam" id="PF02759">
    <property type="entry name" value="RUN"/>
    <property type="match status" value="1"/>
</dbReference>
<gene>
    <name evidence="9" type="ORF">niasHT_017081</name>
</gene>
<dbReference type="InterPro" id="IPR017455">
    <property type="entry name" value="Znf_FYVE-rel"/>
</dbReference>
<dbReference type="InterPro" id="IPR047335">
    <property type="entry name" value="RUFY1-3"/>
</dbReference>
<dbReference type="Pfam" id="PF01363">
    <property type="entry name" value="FYVE"/>
    <property type="match status" value="1"/>
</dbReference>
<keyword evidence="4 6" id="KW-0175">Coiled coil</keyword>
<evidence type="ECO:0008006" key="11">
    <source>
        <dbReference type="Google" id="ProtNLM"/>
    </source>
</evidence>
<dbReference type="PANTHER" id="PTHR45956:SF6">
    <property type="entry name" value="RUN DOMAIN-CONTAINING PROTEIN"/>
    <property type="match status" value="1"/>
</dbReference>
<dbReference type="InterPro" id="IPR004012">
    <property type="entry name" value="Run_dom"/>
</dbReference>
<dbReference type="InterPro" id="IPR037213">
    <property type="entry name" value="Run_dom_sf"/>
</dbReference>
<evidence type="ECO:0000256" key="3">
    <source>
        <dbReference type="ARBA" id="ARBA00022833"/>
    </source>
</evidence>
<accession>A0ABD2KY47</accession>